<feature type="non-terminal residue" evidence="9">
    <location>
        <position position="1"/>
    </location>
</feature>
<dbReference type="InterPro" id="IPR019787">
    <property type="entry name" value="Znf_PHD-finger"/>
</dbReference>
<dbReference type="GO" id="GO:0008270">
    <property type="term" value="F:zinc ion binding"/>
    <property type="evidence" value="ECO:0007669"/>
    <property type="project" value="UniProtKB-KW"/>
</dbReference>
<dbReference type="InterPro" id="IPR013083">
    <property type="entry name" value="Znf_RING/FYVE/PHD"/>
</dbReference>
<organism evidence="9 10">
    <name type="scientific">Umbelopsis vinacea</name>
    <dbReference type="NCBI Taxonomy" id="44442"/>
    <lineage>
        <taxon>Eukaryota</taxon>
        <taxon>Fungi</taxon>
        <taxon>Fungi incertae sedis</taxon>
        <taxon>Mucoromycota</taxon>
        <taxon>Mucoromycotina</taxon>
        <taxon>Umbelopsidomycetes</taxon>
        <taxon>Umbelopsidales</taxon>
        <taxon>Umbelopsidaceae</taxon>
        <taxon>Umbelopsis</taxon>
    </lineage>
</organism>
<feature type="region of interest" description="Disordered" evidence="7">
    <location>
        <begin position="946"/>
        <end position="969"/>
    </location>
</feature>
<evidence type="ECO:0000256" key="1">
    <source>
        <dbReference type="ARBA" id="ARBA00004123"/>
    </source>
</evidence>
<feature type="region of interest" description="Disordered" evidence="7">
    <location>
        <begin position="551"/>
        <end position="591"/>
    </location>
</feature>
<dbReference type="SMART" id="SM00249">
    <property type="entry name" value="PHD"/>
    <property type="match status" value="1"/>
</dbReference>
<dbReference type="PANTHER" id="PTHR46174">
    <property type="entry name" value="CXXC-TYPE ZINC FINGER PROTEIN 1"/>
    <property type="match status" value="1"/>
</dbReference>
<keyword evidence="3 6" id="KW-0863">Zinc-finger</keyword>
<dbReference type="InterPro" id="IPR037869">
    <property type="entry name" value="Spp1/CFP1"/>
</dbReference>
<accession>A0A8H7PMX8</accession>
<dbReference type="PROSITE" id="PS01359">
    <property type="entry name" value="ZF_PHD_1"/>
    <property type="match status" value="1"/>
</dbReference>
<feature type="region of interest" description="Disordered" evidence="7">
    <location>
        <begin position="810"/>
        <end position="834"/>
    </location>
</feature>
<sequence length="969" mass="105017">REKKHVAEASDLSSHLSDTSSLSSDPPGSGGSEKDSDDEDDDNRSRGVKPKATSKKATKKQAADSKRKNQAKSKQPTAAAAKSKVNRPKSIPEKKSKDSHHNSSDQYCICRGGYNGKEFMVACDQCHEWFHGRCIGISEKNVPDHYYCDNCQQESEDIIESSPAKKGKKSSKAKTGKAKGTAAAKTQRNKAEIKVEPPPIVETVIKTSLVEQDADIDLEDEDLDDICPVCDSECTCGSKVKTETIPIPVTEPVAPSTTGNNFVHDSGVIEIIGEDTTQPKRGKAKTKEKKGKDKSGSDKPSTNKKRSNTKKPQVIPKLEIEEESMDDDDVASVTENVAYMSDMSDAVQSSGSYLEGPVYSYSEGSLHIDSGDDEDIEEEEERAMIEQWELLQDQDELSDSSSEEDFDLDDEETMAIMLEDQVESDEDIYTNDFIHQVNEWSSDEDDEEEEGYEEELDESDIDNVFDNEEENFDDDEYDSEDGDSGSMQFSPFFDENTDVSELLDNIAAALALSISLPSDTGEQASDLTQQLQRALIDAGIDLSTIDEQHLDSSISEVDEPVTSITPASNDSDVDVTGSPDDSTSPIAQLEHQPTAPIIIEESESATALSQSLVSDLLLASGQGGSSKIDSELIAAAVQDIVNAATGNAKQGMLSSAHNNGNLLETSPLTPNSSLSFGDTSPVPESSASSSLKRGLEEGGNSDRQQKRRLSVSKEPVKDEIEHSAVLMDDLVDTSRLYTRSTSRSPSPEPAEINRFSQDLSRWQRVPIGTFRRSRRVSAPMIQASAALKSGNDEFASTLLCDLEDSSATNPYNATVPKKRRRPKHRGRSAAKSMSDLASIIQKSKDLLPANFNALQGDQSSLASNGLASNNATISLAIANAVAAIRQSNGGRRPIRQGSLSSGLDTDQPPSSACSSPLYSPLFAGIRNTDLSIPDLHLDDVVAELQKQEEEKSAAQQKGRRPSKLSSALT</sequence>
<dbReference type="GO" id="GO:0048188">
    <property type="term" value="C:Set1C/COMPASS complex"/>
    <property type="evidence" value="ECO:0007669"/>
    <property type="project" value="InterPro"/>
</dbReference>
<evidence type="ECO:0000313" key="10">
    <source>
        <dbReference type="Proteomes" id="UP000612746"/>
    </source>
</evidence>
<feature type="compositionally biased region" description="Basic residues" evidence="7">
    <location>
        <begin position="280"/>
        <end position="289"/>
    </location>
</feature>
<feature type="compositionally biased region" description="Polar residues" evidence="7">
    <location>
        <begin position="897"/>
        <end position="914"/>
    </location>
</feature>
<feature type="region of interest" description="Disordered" evidence="7">
    <location>
        <begin position="1"/>
        <end position="105"/>
    </location>
</feature>
<evidence type="ECO:0000256" key="6">
    <source>
        <dbReference type="PROSITE-ProRule" id="PRU00146"/>
    </source>
</evidence>
<evidence type="ECO:0000313" key="9">
    <source>
        <dbReference type="EMBL" id="KAG2176773.1"/>
    </source>
</evidence>
<dbReference type="InterPro" id="IPR001965">
    <property type="entry name" value="Znf_PHD"/>
</dbReference>
<dbReference type="GO" id="GO:0045893">
    <property type="term" value="P:positive regulation of DNA-templated transcription"/>
    <property type="evidence" value="ECO:0007669"/>
    <property type="project" value="TreeGrafter"/>
</dbReference>
<feature type="region of interest" description="Disordered" evidence="7">
    <location>
        <begin position="655"/>
        <end position="725"/>
    </location>
</feature>
<evidence type="ECO:0000256" key="5">
    <source>
        <dbReference type="ARBA" id="ARBA00023242"/>
    </source>
</evidence>
<feature type="compositionally biased region" description="Basic residues" evidence="7">
    <location>
        <begin position="46"/>
        <end position="59"/>
    </location>
</feature>
<dbReference type="Gene3D" id="3.30.40.10">
    <property type="entry name" value="Zinc/RING finger domain, C3HC4 (zinc finger)"/>
    <property type="match status" value="1"/>
</dbReference>
<feature type="region of interest" description="Disordered" evidence="7">
    <location>
        <begin position="436"/>
        <end position="492"/>
    </location>
</feature>
<dbReference type="EMBL" id="JAEPRA010000013">
    <property type="protein sequence ID" value="KAG2176773.1"/>
    <property type="molecule type" value="Genomic_DNA"/>
</dbReference>
<reference evidence="9" key="1">
    <citation type="submission" date="2020-12" db="EMBL/GenBank/DDBJ databases">
        <title>Metabolic potential, ecology and presence of endohyphal bacteria is reflected in genomic diversity of Mucoromycotina.</title>
        <authorList>
            <person name="Muszewska A."/>
            <person name="Okrasinska A."/>
            <person name="Steczkiewicz K."/>
            <person name="Drgas O."/>
            <person name="Orlowska M."/>
            <person name="Perlinska-Lenart U."/>
            <person name="Aleksandrzak-Piekarczyk T."/>
            <person name="Szatraj K."/>
            <person name="Zielenkiewicz U."/>
            <person name="Pilsyk S."/>
            <person name="Malc E."/>
            <person name="Mieczkowski P."/>
            <person name="Kruszewska J.S."/>
            <person name="Biernat P."/>
            <person name="Pawlowska J."/>
        </authorList>
    </citation>
    <scope>NUCLEOTIDE SEQUENCE</scope>
    <source>
        <strain evidence="9">WA0000051536</strain>
    </source>
</reference>
<proteinExistence type="predicted"/>
<dbReference type="InterPro" id="IPR011011">
    <property type="entry name" value="Znf_FYVE_PHD"/>
</dbReference>
<dbReference type="PANTHER" id="PTHR46174:SF1">
    <property type="entry name" value="CXXC-TYPE ZINC FINGER PROTEIN 1"/>
    <property type="match status" value="1"/>
</dbReference>
<feature type="compositionally biased region" description="Polar residues" evidence="7">
    <location>
        <begin position="655"/>
        <end position="678"/>
    </location>
</feature>
<dbReference type="SUPFAM" id="SSF57903">
    <property type="entry name" value="FYVE/PHD zinc finger"/>
    <property type="match status" value="1"/>
</dbReference>
<feature type="region of interest" description="Disordered" evidence="7">
    <location>
        <begin position="159"/>
        <end position="191"/>
    </location>
</feature>
<keyword evidence="2" id="KW-0479">Metal-binding</keyword>
<dbReference type="PROSITE" id="PS50016">
    <property type="entry name" value="ZF_PHD_2"/>
    <property type="match status" value="1"/>
</dbReference>
<evidence type="ECO:0000256" key="7">
    <source>
        <dbReference type="SAM" id="MobiDB-lite"/>
    </source>
</evidence>
<dbReference type="Pfam" id="PF00628">
    <property type="entry name" value="PHD"/>
    <property type="match status" value="1"/>
</dbReference>
<evidence type="ECO:0000256" key="2">
    <source>
        <dbReference type="ARBA" id="ARBA00022723"/>
    </source>
</evidence>
<comment type="subcellular location">
    <subcellularLocation>
        <location evidence="1">Nucleus</location>
    </subcellularLocation>
</comment>
<gene>
    <name evidence="9" type="ORF">INT44_007437</name>
</gene>
<evidence type="ECO:0000256" key="4">
    <source>
        <dbReference type="ARBA" id="ARBA00022833"/>
    </source>
</evidence>
<feature type="compositionally biased region" description="Basic and acidic residues" evidence="7">
    <location>
        <begin position="90"/>
        <end position="103"/>
    </location>
</feature>
<name>A0A8H7PMX8_9FUNG</name>
<feature type="region of interest" description="Disordered" evidence="7">
    <location>
        <begin position="889"/>
        <end position="914"/>
    </location>
</feature>
<keyword evidence="4" id="KW-0862">Zinc</keyword>
<feature type="compositionally biased region" description="Basic residues" evidence="7">
    <location>
        <begin position="165"/>
        <end position="177"/>
    </location>
</feature>
<protein>
    <recommendedName>
        <fullName evidence="8">PHD-type domain-containing protein</fullName>
    </recommendedName>
</protein>
<comment type="caution">
    <text evidence="9">The sequence shown here is derived from an EMBL/GenBank/DDBJ whole genome shotgun (WGS) entry which is preliminary data.</text>
</comment>
<feature type="compositionally biased region" description="Acidic residues" evidence="7">
    <location>
        <begin position="441"/>
        <end position="483"/>
    </location>
</feature>
<feature type="domain" description="PHD-type" evidence="8">
    <location>
        <begin position="105"/>
        <end position="154"/>
    </location>
</feature>
<evidence type="ECO:0000259" key="8">
    <source>
        <dbReference type="PROSITE" id="PS50016"/>
    </source>
</evidence>
<dbReference type="Proteomes" id="UP000612746">
    <property type="component" value="Unassembled WGS sequence"/>
</dbReference>
<dbReference type="InterPro" id="IPR019786">
    <property type="entry name" value="Zinc_finger_PHD-type_CS"/>
</dbReference>
<feature type="compositionally biased region" description="Basic residues" evidence="7">
    <location>
        <begin position="816"/>
        <end position="828"/>
    </location>
</feature>
<dbReference type="AlphaFoldDB" id="A0A8H7PMX8"/>
<evidence type="ECO:0000256" key="3">
    <source>
        <dbReference type="ARBA" id="ARBA00022771"/>
    </source>
</evidence>
<feature type="compositionally biased region" description="Acidic residues" evidence="7">
    <location>
        <begin position="320"/>
        <end position="330"/>
    </location>
</feature>
<dbReference type="OrthoDB" id="436852at2759"/>
<feature type="compositionally biased region" description="Low complexity" evidence="7">
    <location>
        <begin position="10"/>
        <end position="27"/>
    </location>
</feature>
<keyword evidence="5" id="KW-0539">Nucleus</keyword>
<feature type="region of interest" description="Disordered" evidence="7">
    <location>
        <begin position="271"/>
        <end position="333"/>
    </location>
</feature>
<keyword evidence="10" id="KW-1185">Reference proteome</keyword>